<protein>
    <submittedName>
        <fullName evidence="2">DUF664 domain-containing protein</fullName>
    </submittedName>
</protein>
<comment type="caution">
    <text evidence="2">The sequence shown here is derived from an EMBL/GenBank/DDBJ whole genome shotgun (WGS) entry which is preliminary data.</text>
</comment>
<name>A0A849SUP5_UNCEI</name>
<organism evidence="2 3">
    <name type="scientific">Eiseniibacteriota bacterium</name>
    <dbReference type="NCBI Taxonomy" id="2212470"/>
    <lineage>
        <taxon>Bacteria</taxon>
        <taxon>Candidatus Eiseniibacteriota</taxon>
    </lineage>
</organism>
<reference evidence="2 3" key="1">
    <citation type="submission" date="2020-04" db="EMBL/GenBank/DDBJ databases">
        <title>Metagenomic profiling of ammonia- and methane-oxidizing microorganisms in a Dutch drinking water treatment plant.</title>
        <authorList>
            <person name="Poghosyan L."/>
            <person name="Leucker S."/>
        </authorList>
    </citation>
    <scope>NUCLEOTIDE SEQUENCE [LARGE SCALE GENOMIC DNA]</scope>
    <source>
        <strain evidence="2">S-RSF-IL-03</strain>
    </source>
</reference>
<feature type="domain" description="DinB-like" evidence="1">
    <location>
        <begin position="25"/>
        <end position="175"/>
    </location>
</feature>
<dbReference type="InterPro" id="IPR024775">
    <property type="entry name" value="DinB-like"/>
</dbReference>
<gene>
    <name evidence="2" type="ORF">HOP12_01980</name>
</gene>
<dbReference type="EMBL" id="JABFRW010000020">
    <property type="protein sequence ID" value="NOT32919.1"/>
    <property type="molecule type" value="Genomic_DNA"/>
</dbReference>
<evidence type="ECO:0000313" key="3">
    <source>
        <dbReference type="Proteomes" id="UP000580839"/>
    </source>
</evidence>
<sequence>MNIVRSALVVPAGHRSAAVARFVAQLDDLSERLRADTRGLTPEALSWQLAPGMNTIGMLLTHLAVAEVHLTAVGLEGLPTSDLQAVLGLGLEEEGMPLAAGATPPAALDGRSIEFFDDLMARARANTLRVTSRFEDSELSREVVRPRSDGGRREFTVEWVLHHMVEHFAGHYGQILLLIHARTKLGSRG</sequence>
<evidence type="ECO:0000313" key="2">
    <source>
        <dbReference type="EMBL" id="NOT32919.1"/>
    </source>
</evidence>
<dbReference type="Gene3D" id="1.20.120.450">
    <property type="entry name" value="dinb family like domain"/>
    <property type="match status" value="1"/>
</dbReference>
<dbReference type="Pfam" id="PF12867">
    <property type="entry name" value="DinB_2"/>
    <property type="match status" value="1"/>
</dbReference>
<dbReference type="SUPFAM" id="SSF109854">
    <property type="entry name" value="DinB/YfiT-like putative metalloenzymes"/>
    <property type="match status" value="1"/>
</dbReference>
<dbReference type="InterPro" id="IPR034660">
    <property type="entry name" value="DinB/YfiT-like"/>
</dbReference>
<proteinExistence type="predicted"/>
<dbReference type="Proteomes" id="UP000580839">
    <property type="component" value="Unassembled WGS sequence"/>
</dbReference>
<dbReference type="AlphaFoldDB" id="A0A849SUP5"/>
<accession>A0A849SUP5</accession>
<evidence type="ECO:0000259" key="1">
    <source>
        <dbReference type="Pfam" id="PF12867"/>
    </source>
</evidence>